<dbReference type="InterPro" id="IPR012334">
    <property type="entry name" value="Pectin_lyas_fold"/>
</dbReference>
<sequence>MRQHVSVLALGGVMGVAGVGVGVVAGLWADAGPGPTGLAWVTGTSHACLREFHVAPTGSDAAAGGADAPWATIGHAVAAPLRPGDCVTLADGTYAEAVRWETGGGAADATDGYVVLRAANRHGALLRPPPGAYSTLLVRASFVVIDGLDVVGGEGHAIDIEDAHHVKVLNSRVHDSGGSGISAWKGEFLWFEGNESFGNTATNGFQGSGISIYWARAVAGDEGSEGFRNVIRGNHSHDNVEGPAITDPHTDGNGIIIDDFRHTQTEGVEPYPHPTLVENNLVHGNGGKGIQVTWSDHVTVRNNTSWRNNTDDLNPGTWRGELSNAQSSDNVWVNNIAVADASINPDNTALDNVSYDGYENRDVTWSHNLGLALAPGGAVTRTDGGNPEPDPGDGNLLGLNPGLVAPEWGDFAPGPGSPAIDAGTARLGLPATDLTGVPRVRGEAVDLGAIEAGG</sequence>
<dbReference type="NCBIfam" id="NF041518">
    <property type="entry name" value="choice_anch_Q"/>
    <property type="match status" value="1"/>
</dbReference>
<keyword evidence="1" id="KW-0472">Membrane</keyword>
<evidence type="ECO:0000313" key="3">
    <source>
        <dbReference type="EMBL" id="MFC5567261.1"/>
    </source>
</evidence>
<dbReference type="InterPro" id="IPR011050">
    <property type="entry name" value="Pectin_lyase_fold/virulence"/>
</dbReference>
<reference evidence="4" key="1">
    <citation type="journal article" date="2019" name="Int. J. Syst. Evol. Microbiol.">
        <title>The Global Catalogue of Microorganisms (GCM) 10K type strain sequencing project: providing services to taxonomists for standard genome sequencing and annotation.</title>
        <authorList>
            <consortium name="The Broad Institute Genomics Platform"/>
            <consortium name="The Broad Institute Genome Sequencing Center for Infectious Disease"/>
            <person name="Wu L."/>
            <person name="Ma J."/>
        </authorList>
    </citation>
    <scope>NUCLEOTIDE SEQUENCE [LARGE SCALE GENOMIC DNA]</scope>
    <source>
        <strain evidence="4">KACC 11588</strain>
    </source>
</reference>
<dbReference type="SUPFAM" id="SSF51126">
    <property type="entry name" value="Pectin lyase-like"/>
    <property type="match status" value="1"/>
</dbReference>
<dbReference type="Pfam" id="PF13229">
    <property type="entry name" value="Beta_helix"/>
    <property type="match status" value="1"/>
</dbReference>
<dbReference type="EMBL" id="JBHSNA010000012">
    <property type="protein sequence ID" value="MFC5567261.1"/>
    <property type="molecule type" value="Genomic_DNA"/>
</dbReference>
<name>A0ABW0SEG1_9RHOB</name>
<gene>
    <name evidence="3" type="ORF">ACFPOC_12685</name>
</gene>
<protein>
    <submittedName>
        <fullName evidence="3">Right-handed parallel beta-helix repeat-containing protein</fullName>
    </submittedName>
</protein>
<dbReference type="InterPro" id="IPR039448">
    <property type="entry name" value="Beta_helix"/>
</dbReference>
<dbReference type="InterPro" id="IPR006626">
    <property type="entry name" value="PbH1"/>
</dbReference>
<dbReference type="InterPro" id="IPR059226">
    <property type="entry name" value="Choice_anch_Q_dom"/>
</dbReference>
<comment type="caution">
    <text evidence="3">The sequence shown here is derived from an EMBL/GenBank/DDBJ whole genome shotgun (WGS) entry which is preliminary data.</text>
</comment>
<dbReference type="SMART" id="SM00710">
    <property type="entry name" value="PbH1"/>
    <property type="match status" value="6"/>
</dbReference>
<dbReference type="Proteomes" id="UP001596056">
    <property type="component" value="Unassembled WGS sequence"/>
</dbReference>
<evidence type="ECO:0000256" key="1">
    <source>
        <dbReference type="SAM" id="Phobius"/>
    </source>
</evidence>
<dbReference type="RefSeq" id="WP_209841808.1">
    <property type="nucleotide sequence ID" value="NZ_JAGGJP010000012.1"/>
</dbReference>
<feature type="domain" description="Right handed beta helix" evidence="2">
    <location>
        <begin position="143"/>
        <end position="304"/>
    </location>
</feature>
<proteinExistence type="predicted"/>
<evidence type="ECO:0000259" key="2">
    <source>
        <dbReference type="Pfam" id="PF13229"/>
    </source>
</evidence>
<feature type="transmembrane region" description="Helical" evidence="1">
    <location>
        <begin position="7"/>
        <end position="29"/>
    </location>
</feature>
<keyword evidence="4" id="KW-1185">Reference proteome</keyword>
<accession>A0ABW0SEG1</accession>
<dbReference type="Gene3D" id="2.160.20.10">
    <property type="entry name" value="Single-stranded right-handed beta-helix, Pectin lyase-like"/>
    <property type="match status" value="1"/>
</dbReference>
<organism evidence="3 4">
    <name type="scientific">Rubellimicrobium aerolatum</name>
    <dbReference type="NCBI Taxonomy" id="490979"/>
    <lineage>
        <taxon>Bacteria</taxon>
        <taxon>Pseudomonadati</taxon>
        <taxon>Pseudomonadota</taxon>
        <taxon>Alphaproteobacteria</taxon>
        <taxon>Rhodobacterales</taxon>
        <taxon>Roseobacteraceae</taxon>
        <taxon>Rubellimicrobium</taxon>
    </lineage>
</organism>
<keyword evidence="1" id="KW-0812">Transmembrane</keyword>
<keyword evidence="1" id="KW-1133">Transmembrane helix</keyword>
<evidence type="ECO:0000313" key="4">
    <source>
        <dbReference type="Proteomes" id="UP001596056"/>
    </source>
</evidence>